<feature type="region of interest" description="Disordered" evidence="1">
    <location>
        <begin position="1"/>
        <end position="30"/>
    </location>
</feature>
<gene>
    <name evidence="2" type="ORF">PAXRUDRAFT_151279</name>
</gene>
<dbReference type="HOGENOM" id="CLU_185478_0_0_1"/>
<keyword evidence="3" id="KW-1185">Reference proteome</keyword>
<reference evidence="2 3" key="1">
    <citation type="submission" date="2014-04" db="EMBL/GenBank/DDBJ databases">
        <authorList>
            <consortium name="DOE Joint Genome Institute"/>
            <person name="Kuo A."/>
            <person name="Kohler A."/>
            <person name="Jargeat P."/>
            <person name="Nagy L.G."/>
            <person name="Floudas D."/>
            <person name="Copeland A."/>
            <person name="Barry K.W."/>
            <person name="Cichocki N."/>
            <person name="Veneault-Fourrey C."/>
            <person name="LaButti K."/>
            <person name="Lindquist E.A."/>
            <person name="Lipzen A."/>
            <person name="Lundell T."/>
            <person name="Morin E."/>
            <person name="Murat C."/>
            <person name="Sun H."/>
            <person name="Tunlid A."/>
            <person name="Henrissat B."/>
            <person name="Grigoriev I.V."/>
            <person name="Hibbett D.S."/>
            <person name="Martin F."/>
            <person name="Nordberg H.P."/>
            <person name="Cantor M.N."/>
            <person name="Hua S.X."/>
        </authorList>
    </citation>
    <scope>NUCLEOTIDE SEQUENCE [LARGE SCALE GENOMIC DNA]</scope>
    <source>
        <strain evidence="2 3">Ve08.2h10</strain>
    </source>
</reference>
<proteinExistence type="predicted"/>
<organism evidence="2 3">
    <name type="scientific">Paxillus rubicundulus Ve08.2h10</name>
    <dbReference type="NCBI Taxonomy" id="930991"/>
    <lineage>
        <taxon>Eukaryota</taxon>
        <taxon>Fungi</taxon>
        <taxon>Dikarya</taxon>
        <taxon>Basidiomycota</taxon>
        <taxon>Agaricomycotina</taxon>
        <taxon>Agaricomycetes</taxon>
        <taxon>Agaricomycetidae</taxon>
        <taxon>Boletales</taxon>
        <taxon>Paxilineae</taxon>
        <taxon>Paxillaceae</taxon>
        <taxon>Paxillus</taxon>
    </lineage>
</organism>
<evidence type="ECO:0000256" key="1">
    <source>
        <dbReference type="SAM" id="MobiDB-lite"/>
    </source>
</evidence>
<sequence length="82" mass="9302">MYEDNNNNQHSEVTESTGLEGTTDLEIDQTYDSNTSNDIVHFIVQQQHQMSQIVLGEILSVTKAIMVDKNYNRAVIAQTTRD</sequence>
<name>A0A0D0DRZ7_9AGAM</name>
<evidence type="ECO:0000313" key="3">
    <source>
        <dbReference type="Proteomes" id="UP000054538"/>
    </source>
</evidence>
<accession>A0A0D0DRZ7</accession>
<dbReference type="AlphaFoldDB" id="A0A0D0DRZ7"/>
<dbReference type="Proteomes" id="UP000054538">
    <property type="component" value="Unassembled WGS sequence"/>
</dbReference>
<evidence type="ECO:0000313" key="2">
    <source>
        <dbReference type="EMBL" id="KIK90736.1"/>
    </source>
</evidence>
<protein>
    <submittedName>
        <fullName evidence="2">Uncharacterized protein</fullName>
    </submittedName>
</protein>
<dbReference type="EMBL" id="KN825478">
    <property type="protein sequence ID" value="KIK90736.1"/>
    <property type="molecule type" value="Genomic_DNA"/>
</dbReference>
<feature type="compositionally biased region" description="Polar residues" evidence="1">
    <location>
        <begin position="1"/>
        <end position="20"/>
    </location>
</feature>
<reference evidence="3" key="2">
    <citation type="submission" date="2015-01" db="EMBL/GenBank/DDBJ databases">
        <title>Evolutionary Origins and Diversification of the Mycorrhizal Mutualists.</title>
        <authorList>
            <consortium name="DOE Joint Genome Institute"/>
            <consortium name="Mycorrhizal Genomics Consortium"/>
            <person name="Kohler A."/>
            <person name="Kuo A."/>
            <person name="Nagy L.G."/>
            <person name="Floudas D."/>
            <person name="Copeland A."/>
            <person name="Barry K.W."/>
            <person name="Cichocki N."/>
            <person name="Veneault-Fourrey C."/>
            <person name="LaButti K."/>
            <person name="Lindquist E.A."/>
            <person name="Lipzen A."/>
            <person name="Lundell T."/>
            <person name="Morin E."/>
            <person name="Murat C."/>
            <person name="Riley R."/>
            <person name="Ohm R."/>
            <person name="Sun H."/>
            <person name="Tunlid A."/>
            <person name="Henrissat B."/>
            <person name="Grigoriev I.V."/>
            <person name="Hibbett D.S."/>
            <person name="Martin F."/>
        </authorList>
    </citation>
    <scope>NUCLEOTIDE SEQUENCE [LARGE SCALE GENOMIC DNA]</scope>
    <source>
        <strain evidence="3">Ve08.2h10</strain>
    </source>
</reference>
<dbReference type="InParanoid" id="A0A0D0DRZ7"/>